<feature type="transmembrane region" description="Helical" evidence="6">
    <location>
        <begin position="311"/>
        <end position="344"/>
    </location>
</feature>
<evidence type="ECO:0000256" key="3">
    <source>
        <dbReference type="ARBA" id="ARBA00022692"/>
    </source>
</evidence>
<dbReference type="GO" id="GO:0055085">
    <property type="term" value="P:transmembrane transport"/>
    <property type="evidence" value="ECO:0007669"/>
    <property type="project" value="TreeGrafter"/>
</dbReference>
<organism evidence="7 8">
    <name type="scientific">Clostridium fermenticellae</name>
    <dbReference type="NCBI Taxonomy" id="2068654"/>
    <lineage>
        <taxon>Bacteria</taxon>
        <taxon>Bacillati</taxon>
        <taxon>Bacillota</taxon>
        <taxon>Clostridia</taxon>
        <taxon>Eubacteriales</taxon>
        <taxon>Clostridiaceae</taxon>
        <taxon>Clostridium</taxon>
    </lineage>
</organism>
<name>A0A386H704_9CLOT</name>
<protein>
    <submittedName>
        <fullName evidence="7">Sporulation integral membrane protein YtvI</fullName>
    </submittedName>
</protein>
<feature type="transmembrane region" description="Helical" evidence="6">
    <location>
        <begin position="245"/>
        <end position="267"/>
    </location>
</feature>
<proteinExistence type="inferred from homology"/>
<keyword evidence="3 6" id="KW-0812">Transmembrane</keyword>
<evidence type="ECO:0000313" key="8">
    <source>
        <dbReference type="Proteomes" id="UP000266301"/>
    </source>
</evidence>
<dbReference type="GO" id="GO:0016020">
    <property type="term" value="C:membrane"/>
    <property type="evidence" value="ECO:0007669"/>
    <property type="project" value="UniProtKB-SubCell"/>
</dbReference>
<dbReference type="PANTHER" id="PTHR21716:SF68">
    <property type="entry name" value="TRANSPORT PROTEIN YTVI-RELATED"/>
    <property type="match status" value="1"/>
</dbReference>
<dbReference type="Pfam" id="PF01594">
    <property type="entry name" value="AI-2E_transport"/>
    <property type="match status" value="1"/>
</dbReference>
<keyword evidence="4 6" id="KW-1133">Transmembrane helix</keyword>
<dbReference type="KEGG" id="cfer:D4Z93_13040"/>
<dbReference type="EMBL" id="CP032416">
    <property type="protein sequence ID" value="AYD41368.1"/>
    <property type="molecule type" value="Genomic_DNA"/>
</dbReference>
<evidence type="ECO:0000256" key="4">
    <source>
        <dbReference type="ARBA" id="ARBA00022989"/>
    </source>
</evidence>
<keyword evidence="5 6" id="KW-0472">Membrane</keyword>
<feature type="transmembrane region" description="Helical" evidence="6">
    <location>
        <begin position="152"/>
        <end position="180"/>
    </location>
</feature>
<feature type="transmembrane region" description="Helical" evidence="6">
    <location>
        <begin position="65"/>
        <end position="83"/>
    </location>
</feature>
<feature type="transmembrane region" description="Helical" evidence="6">
    <location>
        <begin position="218"/>
        <end position="239"/>
    </location>
</feature>
<evidence type="ECO:0000256" key="1">
    <source>
        <dbReference type="ARBA" id="ARBA00004141"/>
    </source>
</evidence>
<feature type="transmembrane region" description="Helical" evidence="6">
    <location>
        <begin position="12"/>
        <end position="29"/>
    </location>
</feature>
<evidence type="ECO:0000256" key="2">
    <source>
        <dbReference type="ARBA" id="ARBA00009773"/>
    </source>
</evidence>
<accession>A0A386H704</accession>
<dbReference type="InterPro" id="IPR002549">
    <property type="entry name" value="AI-2E-like"/>
</dbReference>
<comment type="subcellular location">
    <subcellularLocation>
        <location evidence="1">Membrane</location>
        <topology evidence="1">Multi-pass membrane protein</topology>
    </subcellularLocation>
</comment>
<evidence type="ECO:0000256" key="6">
    <source>
        <dbReference type="SAM" id="Phobius"/>
    </source>
</evidence>
<dbReference type="PANTHER" id="PTHR21716">
    <property type="entry name" value="TRANSMEMBRANE PROTEIN"/>
    <property type="match status" value="1"/>
</dbReference>
<dbReference type="OrthoDB" id="9774361at2"/>
<gene>
    <name evidence="7" type="primary">ytvI</name>
    <name evidence="7" type="ORF">D4Z93_13040</name>
</gene>
<sequence>MEDFFNMIDKTLIFFLIYLLVFFIFFSTLNYTLPFVLALIFALILKRPTIFLIRKFKLKNSIASLISTFLFFAIIIFIFYFGITNIAQESIQLGKNVQSYISNNSSNLYSYLDKLQTYYNNLDPSIVSAVENNFSSYITKISNLTVSITGKIVSMLINFIASIPYVIMVVLFTLLATYFFTKDIVVSKNKFLNRLPENRVNKLSNIYSETKHMLVNYFLSYMFIIGLTFIETLIVFFIFKIKYALMLSIICAIADILPILGIGTIYIPLAIIYFLMKNYIVAIGLLISYALVSIIRQIVEPKIVSSSLGLHPVAVLAALFIGLKAYGLLGMIFCIFLVVFYNILRKVNIL</sequence>
<dbReference type="NCBIfam" id="TIGR02872">
    <property type="entry name" value="spore_ytvI"/>
    <property type="match status" value="1"/>
</dbReference>
<keyword evidence="8" id="KW-1185">Reference proteome</keyword>
<comment type="similarity">
    <text evidence="2">Belongs to the autoinducer-2 exporter (AI-2E) (TC 2.A.86) family.</text>
</comment>
<reference evidence="7 8" key="1">
    <citation type="journal article" date="2019" name="Int. J. Syst. Evol. Microbiol.">
        <title>Clostridium fermenticellae sp. nov., isolated from the mud in a fermentation cellar for the production of the Chinese liquor, baijiu.</title>
        <authorList>
            <person name="Xu P.X."/>
            <person name="Chai L.J."/>
            <person name="Qiu T."/>
            <person name="Zhang X.J."/>
            <person name="Lu Z.M."/>
            <person name="Xiao C."/>
            <person name="Wang S.T."/>
            <person name="Shen C.H."/>
            <person name="Shi J.S."/>
            <person name="Xu Z.H."/>
        </authorList>
    </citation>
    <scope>NUCLEOTIDE SEQUENCE [LARGE SCALE GENOMIC DNA]</scope>
    <source>
        <strain evidence="7 8">JN500901</strain>
    </source>
</reference>
<feature type="transmembrane region" description="Helical" evidence="6">
    <location>
        <begin position="279"/>
        <end position="299"/>
    </location>
</feature>
<dbReference type="Proteomes" id="UP000266301">
    <property type="component" value="Chromosome"/>
</dbReference>
<dbReference type="AlphaFoldDB" id="A0A386H704"/>
<dbReference type="InterPro" id="IPR014227">
    <property type="entry name" value="YtvI-like"/>
</dbReference>
<dbReference type="RefSeq" id="WP_119974133.1">
    <property type="nucleotide sequence ID" value="NZ_CP032416.1"/>
</dbReference>
<evidence type="ECO:0000256" key="5">
    <source>
        <dbReference type="ARBA" id="ARBA00023136"/>
    </source>
</evidence>
<evidence type="ECO:0000313" key="7">
    <source>
        <dbReference type="EMBL" id="AYD41368.1"/>
    </source>
</evidence>